<dbReference type="SUPFAM" id="SSF47336">
    <property type="entry name" value="ACP-like"/>
    <property type="match status" value="1"/>
</dbReference>
<keyword evidence="7 11" id="KW-0012">Acyltransferase</keyword>
<dbReference type="GO" id="GO:0004315">
    <property type="term" value="F:3-oxoacyl-[acyl-carrier-protein] synthase activity"/>
    <property type="evidence" value="ECO:0007669"/>
    <property type="project" value="InterPro"/>
</dbReference>
<keyword evidence="12" id="KW-1185">Reference proteome</keyword>
<dbReference type="GO" id="GO:0006633">
    <property type="term" value="P:fatty acid biosynthetic process"/>
    <property type="evidence" value="ECO:0007669"/>
    <property type="project" value="InterPro"/>
</dbReference>
<dbReference type="CDD" id="cd00833">
    <property type="entry name" value="PKS"/>
    <property type="match status" value="1"/>
</dbReference>
<dbReference type="InterPro" id="IPR036736">
    <property type="entry name" value="ACP-like_sf"/>
</dbReference>
<proteinExistence type="predicted"/>
<dbReference type="InterPro" id="IPR018201">
    <property type="entry name" value="Ketoacyl_synth_AS"/>
</dbReference>
<dbReference type="SUPFAM" id="SSF55048">
    <property type="entry name" value="Probable ACP-binding domain of malonyl-CoA ACP transacylase"/>
    <property type="match status" value="1"/>
</dbReference>
<dbReference type="SMART" id="SM00823">
    <property type="entry name" value="PKS_PP"/>
    <property type="match status" value="1"/>
</dbReference>
<dbReference type="SMART" id="SM00825">
    <property type="entry name" value="PKS_KS"/>
    <property type="match status" value="1"/>
</dbReference>
<protein>
    <submittedName>
        <fullName evidence="11">Acyltransferase domain-containing protein</fullName>
    </submittedName>
</protein>
<keyword evidence="3" id="KW-0597">Phosphoprotein</keyword>
<comment type="cofactor">
    <cofactor evidence="1">
        <name>pantetheine 4'-phosphate</name>
        <dbReference type="ChEBI" id="CHEBI:47942"/>
    </cofactor>
</comment>
<evidence type="ECO:0000313" key="11">
    <source>
        <dbReference type="EMBL" id="KAB8167948.1"/>
    </source>
</evidence>
<dbReference type="PANTHER" id="PTHR43775:SF51">
    <property type="entry name" value="INACTIVE PHENOLPHTHIOCEROL SYNTHESIS POLYKETIDE SYNTHASE TYPE I PKS1-RELATED"/>
    <property type="match status" value="1"/>
</dbReference>
<dbReference type="InterPro" id="IPR014031">
    <property type="entry name" value="Ketoacyl_synth_C"/>
</dbReference>
<evidence type="ECO:0000256" key="5">
    <source>
        <dbReference type="ARBA" id="ARBA00023194"/>
    </source>
</evidence>
<feature type="domain" description="Ketosynthase family 3 (KS3)" evidence="10">
    <location>
        <begin position="40"/>
        <end position="467"/>
    </location>
</feature>
<dbReference type="PROSITE" id="PS00606">
    <property type="entry name" value="KS3_1"/>
    <property type="match status" value="1"/>
</dbReference>
<dbReference type="PROSITE" id="PS00012">
    <property type="entry name" value="PHOSPHOPANTETHEINE"/>
    <property type="match status" value="1"/>
</dbReference>
<dbReference type="FunFam" id="3.40.47.10:FF:000019">
    <property type="entry name" value="Polyketide synthase type I"/>
    <property type="match status" value="1"/>
</dbReference>
<dbReference type="InterPro" id="IPR016035">
    <property type="entry name" value="Acyl_Trfase/lysoPLipase"/>
</dbReference>
<dbReference type="PANTHER" id="PTHR43775">
    <property type="entry name" value="FATTY ACID SYNTHASE"/>
    <property type="match status" value="1"/>
</dbReference>
<dbReference type="InterPro" id="IPR006162">
    <property type="entry name" value="Ppantetheine_attach_site"/>
</dbReference>
<dbReference type="InterPro" id="IPR014030">
    <property type="entry name" value="Ketoacyl_synth_N"/>
</dbReference>
<dbReference type="SUPFAM" id="SSF52151">
    <property type="entry name" value="FabD/lysophospholipase-like"/>
    <property type="match status" value="1"/>
</dbReference>
<dbReference type="SUPFAM" id="SSF53474">
    <property type="entry name" value="alpha/beta-Hydrolases"/>
    <property type="match status" value="1"/>
</dbReference>
<dbReference type="Pfam" id="PF02801">
    <property type="entry name" value="Ketoacyl-synt_C"/>
    <property type="match status" value="1"/>
</dbReference>
<dbReference type="GO" id="GO:0033068">
    <property type="term" value="P:macrolide biosynthetic process"/>
    <property type="evidence" value="ECO:0007669"/>
    <property type="project" value="UniProtKB-ARBA"/>
</dbReference>
<dbReference type="InterPro" id="IPR014043">
    <property type="entry name" value="Acyl_transferase_dom"/>
</dbReference>
<dbReference type="Gene3D" id="3.30.70.3290">
    <property type="match status" value="1"/>
</dbReference>
<dbReference type="GO" id="GO:0031177">
    <property type="term" value="F:phosphopantetheine binding"/>
    <property type="evidence" value="ECO:0007669"/>
    <property type="project" value="InterPro"/>
</dbReference>
<dbReference type="Proteomes" id="UP000314251">
    <property type="component" value="Unassembled WGS sequence"/>
</dbReference>
<sequence length="1298" mass="137171">MTAESAPLDTEAKLRDYLKWVAADLVQARKRIRDLESRTAEPVAIVGMACRYPGAADSPEALWRLLVDGTDAISTFPTDRGWDLDGLYDPDPDRWGTVYAREGGFLRGAGEFDPRFFGISPREALAMDPQQRLLLETCWEALERAGLDPQRLRGSRTGVFLGNSMQDYGELLKSSPEGMEGYFLTANVGSVVSGRISYTFGLEGPAVTVDTACSSSLVALHLAAQALRAGECSLALAGGATVMATPGMLQVFSRQRGLSPDGRCRAFSADADGTGFSDGVGVLVVERLSDARRLGHRVLAVVRGSAVNQDGASNGLTAPNGPSQQRVIRQALASAGLTASDVDAVEAHGTGTRLGDPIEAQALLATYGRGRDAERPLWLGSLKSNIGHAQAAAGVAGVIKMVMALRNGVLPRTLHVDEPTPQVDWGSGAVELLRESREWAPQEGRVRRAGVSAFGASGTNAHVIVEEAPAAEALPAPGALPVVPWVVSGRSPEALSGQLAGLERCAVENAVDVGWSLAATRSAFEHRAVLVGGREIARGTAATGGTGLVFSGQGSQRVGMGRELSAAYPVFASALDEICAAFDGPLRKVMFEGPAETLNDTARAQPAIFACEVALYRLLESWGVTPDALVGHSIGELAAAHVAGVWSLEDAAKIVAARGRLMGQLPPGGAMVALNVPESAVAELLSDEVSLAAVNGPEAVVISGEEAAVLEIAARFEAEGKKVKRLKVSHAFHSSLMDPMLDDFRQVLANVTFNEPIIPMVSDVTDPEYWVRHVREAVRFHDGVQAATELGVSRFVEVGPDAALSSLVPGCVPMLRRDRDEPATAVTALARLWATGGTVNWQALYDGSGARAVDLPTYPFQRRRYWIDGVQPSLAPGAGRAAASDDGDPSPERAFPLRQRLVSVPREEREATLLAGVCAEVAAVLDYAPDEEAHPDGLFAELGFDSLTVVELCQRLRAATGLPLAPDELFGHPAPRLLAKHLLHLLDLDEPGAPPPRESGAHDPDAAEPGLRQLFRAACAEGRMAAGLDLLESAARLRDTRAEGAPGRPVPAPVPFSRTDDPAAPALVCFPSVVAPSNAFQFARFAAPFRDAYPLSVLPHPGFEDGEPLPASLEALIAERAEAARRCADGRDAVLVGYSSGGWVAQAVAERLARAGETVRGVVLLDSHLPGSEGLADVQGTLLGGDHTIDPERFGRITDAQLTAMARYLRLFAGWRPVAAQAPTLQLTAERHVPAGPRAGQPVAAHLRPAWPVPHTAVEVPAADHLSMIQESAASTARPVLRWLADQGSHRMKEEGTA</sequence>
<accession>A0A5N6AK42</accession>
<evidence type="ECO:0000256" key="8">
    <source>
        <dbReference type="SAM" id="MobiDB-lite"/>
    </source>
</evidence>
<dbReference type="Pfam" id="PF16197">
    <property type="entry name" value="KAsynt_C_assoc"/>
    <property type="match status" value="1"/>
</dbReference>
<dbReference type="InterPro" id="IPR020802">
    <property type="entry name" value="TesA-like"/>
</dbReference>
<keyword evidence="6" id="KW-0511">Multifunctional enzyme</keyword>
<dbReference type="Gene3D" id="3.40.366.10">
    <property type="entry name" value="Malonyl-Coenzyme A Acyl Carrier Protein, domain 2"/>
    <property type="match status" value="1"/>
</dbReference>
<dbReference type="SMART" id="SM00824">
    <property type="entry name" value="PKS_TE"/>
    <property type="match status" value="1"/>
</dbReference>
<feature type="region of interest" description="Disordered" evidence="8">
    <location>
        <begin position="988"/>
        <end position="1007"/>
    </location>
</feature>
<dbReference type="Pfam" id="PF00550">
    <property type="entry name" value="PP-binding"/>
    <property type="match status" value="1"/>
</dbReference>
<dbReference type="GO" id="GO:0004312">
    <property type="term" value="F:fatty acid synthase activity"/>
    <property type="evidence" value="ECO:0007669"/>
    <property type="project" value="TreeGrafter"/>
</dbReference>
<dbReference type="InterPro" id="IPR016039">
    <property type="entry name" value="Thiolase-like"/>
</dbReference>
<dbReference type="PROSITE" id="PS52004">
    <property type="entry name" value="KS3_2"/>
    <property type="match status" value="1"/>
</dbReference>
<dbReference type="Gene3D" id="1.10.1200.10">
    <property type="entry name" value="ACP-like"/>
    <property type="match status" value="1"/>
</dbReference>
<dbReference type="InterPro" id="IPR001031">
    <property type="entry name" value="Thioesterase"/>
</dbReference>
<dbReference type="Pfam" id="PF00109">
    <property type="entry name" value="ketoacyl-synt"/>
    <property type="match status" value="1"/>
</dbReference>
<name>A0A5N6AK42_9ACTN</name>
<dbReference type="InterPro" id="IPR015083">
    <property type="entry name" value="NorB/c/GfsB-D-like_docking"/>
</dbReference>
<dbReference type="SMART" id="SM00827">
    <property type="entry name" value="PKS_AT"/>
    <property type="match status" value="1"/>
</dbReference>
<dbReference type="Gene3D" id="3.40.50.1820">
    <property type="entry name" value="alpha/beta hydrolase"/>
    <property type="match status" value="1"/>
</dbReference>
<evidence type="ECO:0000256" key="3">
    <source>
        <dbReference type="ARBA" id="ARBA00022553"/>
    </source>
</evidence>
<dbReference type="OrthoDB" id="9778690at2"/>
<dbReference type="PROSITE" id="PS50075">
    <property type="entry name" value="CARRIER"/>
    <property type="match status" value="1"/>
</dbReference>
<dbReference type="InterPro" id="IPR050091">
    <property type="entry name" value="PKS_NRPS_Biosynth_Enz"/>
</dbReference>
<dbReference type="EMBL" id="VDLY02000004">
    <property type="protein sequence ID" value="KAB8167948.1"/>
    <property type="molecule type" value="Genomic_DNA"/>
</dbReference>
<evidence type="ECO:0000259" key="9">
    <source>
        <dbReference type="PROSITE" id="PS50075"/>
    </source>
</evidence>
<dbReference type="Pfam" id="PF00698">
    <property type="entry name" value="Acyl_transf_1"/>
    <property type="match status" value="1"/>
</dbReference>
<evidence type="ECO:0000256" key="4">
    <source>
        <dbReference type="ARBA" id="ARBA00022679"/>
    </source>
</evidence>
<comment type="caution">
    <text evidence="11">The sequence shown here is derived from an EMBL/GenBank/DDBJ whole genome shotgun (WGS) entry which is preliminary data.</text>
</comment>
<keyword evidence="2" id="KW-0596">Phosphopantetheine</keyword>
<dbReference type="InterPro" id="IPR001227">
    <property type="entry name" value="Ac_transferase_dom_sf"/>
</dbReference>
<organism evidence="11 12">
    <name type="scientific">Streptomyces mimosae</name>
    <dbReference type="NCBI Taxonomy" id="2586635"/>
    <lineage>
        <taxon>Bacteria</taxon>
        <taxon>Bacillati</taxon>
        <taxon>Actinomycetota</taxon>
        <taxon>Actinomycetes</taxon>
        <taxon>Kitasatosporales</taxon>
        <taxon>Streptomycetaceae</taxon>
        <taxon>Streptomyces</taxon>
    </lineage>
</organism>
<evidence type="ECO:0000256" key="6">
    <source>
        <dbReference type="ARBA" id="ARBA00023268"/>
    </source>
</evidence>
<evidence type="ECO:0000259" key="10">
    <source>
        <dbReference type="PROSITE" id="PS52004"/>
    </source>
</evidence>
<dbReference type="InterPro" id="IPR020841">
    <property type="entry name" value="PKS_Beta-ketoAc_synthase_dom"/>
</dbReference>
<keyword evidence="4" id="KW-0808">Transferase</keyword>
<dbReference type="Pfam" id="PF08990">
    <property type="entry name" value="Docking"/>
    <property type="match status" value="1"/>
</dbReference>
<dbReference type="Pfam" id="PF00975">
    <property type="entry name" value="Thioesterase"/>
    <property type="match status" value="1"/>
</dbReference>
<dbReference type="InterPro" id="IPR029058">
    <property type="entry name" value="AB_hydrolase_fold"/>
</dbReference>
<evidence type="ECO:0000256" key="1">
    <source>
        <dbReference type="ARBA" id="ARBA00001957"/>
    </source>
</evidence>
<evidence type="ECO:0000313" key="12">
    <source>
        <dbReference type="Proteomes" id="UP000314251"/>
    </source>
</evidence>
<evidence type="ECO:0000256" key="2">
    <source>
        <dbReference type="ARBA" id="ARBA00022450"/>
    </source>
</evidence>
<dbReference type="InterPro" id="IPR016036">
    <property type="entry name" value="Malonyl_transacylase_ACP-bd"/>
</dbReference>
<dbReference type="InterPro" id="IPR020806">
    <property type="entry name" value="PKS_PP-bd"/>
</dbReference>
<dbReference type="Gene3D" id="3.40.47.10">
    <property type="match status" value="1"/>
</dbReference>
<dbReference type="InterPro" id="IPR032821">
    <property type="entry name" value="PKS_assoc"/>
</dbReference>
<reference evidence="11" key="1">
    <citation type="submission" date="2019-10" db="EMBL/GenBank/DDBJ databases">
        <title>Nonomuraea sp. nov., isolated from Phyllanthus amarus.</title>
        <authorList>
            <person name="Klykleung N."/>
            <person name="Tanasupawat S."/>
        </authorList>
    </citation>
    <scope>NUCLEOTIDE SEQUENCE [LARGE SCALE GENOMIC DNA]</scope>
    <source>
        <strain evidence="11">3MP-10</strain>
    </source>
</reference>
<dbReference type="InterPro" id="IPR009081">
    <property type="entry name" value="PP-bd_ACP"/>
</dbReference>
<dbReference type="SMART" id="SM01294">
    <property type="entry name" value="PKS_PP_betabranch"/>
    <property type="match status" value="1"/>
</dbReference>
<keyword evidence="5" id="KW-0045">Antibiotic biosynthesis</keyword>
<gene>
    <name evidence="11" type="ORF">FH607_008230</name>
</gene>
<feature type="domain" description="Carrier" evidence="9">
    <location>
        <begin position="911"/>
        <end position="986"/>
    </location>
</feature>
<dbReference type="SUPFAM" id="SSF53901">
    <property type="entry name" value="Thiolase-like"/>
    <property type="match status" value="1"/>
</dbReference>
<evidence type="ECO:0000256" key="7">
    <source>
        <dbReference type="ARBA" id="ARBA00023315"/>
    </source>
</evidence>